<dbReference type="RefSeq" id="WP_012636497.1">
    <property type="nucleotide sequence ID" value="NC_011899.1"/>
</dbReference>
<evidence type="ECO:0008006" key="5">
    <source>
        <dbReference type="Google" id="ProtNLM"/>
    </source>
</evidence>
<evidence type="ECO:0000256" key="1">
    <source>
        <dbReference type="SAM" id="MobiDB-lite"/>
    </source>
</evidence>
<evidence type="ECO:0000313" key="3">
    <source>
        <dbReference type="EMBL" id="ACL70314.1"/>
    </source>
</evidence>
<reference evidence="3 4" key="1">
    <citation type="journal article" date="2009" name="PLoS ONE">
        <title>Genome analysis of the anaerobic thermohalophilic bacterium Halothermothrix orenii.</title>
        <authorList>
            <person name="Mavromatis K."/>
            <person name="Ivanova N."/>
            <person name="Anderson I."/>
            <person name="Lykidis A."/>
            <person name="Hooper S.D."/>
            <person name="Sun H."/>
            <person name="Kunin V."/>
            <person name="Lapidus A."/>
            <person name="Hugenholtz P."/>
            <person name="Patel B."/>
            <person name="Kyrpides N.C."/>
        </authorList>
    </citation>
    <scope>NUCLEOTIDE SEQUENCE [LARGE SCALE GENOMIC DNA]</scope>
    <source>
        <strain evidence="4">H 168 / OCM 544 / DSM 9562</strain>
    </source>
</reference>
<dbReference type="Proteomes" id="UP000000719">
    <property type="component" value="Chromosome"/>
</dbReference>
<sequence length="289" mass="32558">MFDKFIQSFNLTFKNFGILVLYYILSFVSVMIGAFVAIMFSGKYIMAGDIPVIGIIVFFFYVLLVGFTLMGAIAYLTYHRTRGNRVKLMEAISIGFDKFIKLFITMFLTYLIVYLIALIPAIPGIYILFNDQFEMTQLNPGSIAVLVLSFLASLVVIGYLTVHYSLTPFYVVIKEEGINKARKESFQVVKDKKMGWSIFGAFLLYLFVFILGSLLMQFIVLILINFTNELFAGGVNFILQTFLSIVSTGVIWFLLAQYFIEANGGGDFLNPGSPDSPDSNIDIPIKIED</sequence>
<protein>
    <recommendedName>
        <fullName evidence="5">Glycerophosphoryl diester phosphodiesterase membrane domain-containing protein</fullName>
    </recommendedName>
</protein>
<dbReference type="STRING" id="373903.Hore_15650"/>
<keyword evidence="2" id="KW-0812">Transmembrane</keyword>
<dbReference type="AlphaFoldDB" id="B8CYE5"/>
<dbReference type="EMBL" id="CP001098">
    <property type="protein sequence ID" value="ACL70314.1"/>
    <property type="molecule type" value="Genomic_DNA"/>
</dbReference>
<accession>B8CYE5</accession>
<evidence type="ECO:0000256" key="2">
    <source>
        <dbReference type="SAM" id="Phobius"/>
    </source>
</evidence>
<evidence type="ECO:0000313" key="4">
    <source>
        <dbReference type="Proteomes" id="UP000000719"/>
    </source>
</evidence>
<feature type="region of interest" description="Disordered" evidence="1">
    <location>
        <begin position="270"/>
        <end position="289"/>
    </location>
</feature>
<feature type="transmembrane region" description="Helical" evidence="2">
    <location>
        <begin position="99"/>
        <end position="129"/>
    </location>
</feature>
<keyword evidence="2" id="KW-1133">Transmembrane helix</keyword>
<organism evidence="3 4">
    <name type="scientific">Halothermothrix orenii (strain H 168 / OCM 544 / DSM 9562)</name>
    <dbReference type="NCBI Taxonomy" id="373903"/>
    <lineage>
        <taxon>Bacteria</taxon>
        <taxon>Bacillati</taxon>
        <taxon>Bacillota</taxon>
        <taxon>Clostridia</taxon>
        <taxon>Halanaerobiales</taxon>
        <taxon>Halothermotrichaceae</taxon>
        <taxon>Halothermothrix</taxon>
    </lineage>
</organism>
<feature type="transmembrane region" description="Helical" evidence="2">
    <location>
        <begin position="52"/>
        <end position="78"/>
    </location>
</feature>
<dbReference type="KEGG" id="hor:Hore_15650"/>
<name>B8CYE5_HALOH</name>
<feature type="transmembrane region" description="Helical" evidence="2">
    <location>
        <begin position="194"/>
        <end position="224"/>
    </location>
</feature>
<gene>
    <name evidence="3" type="ordered locus">Hore_15650</name>
</gene>
<dbReference type="HOGENOM" id="CLU_962311_0_0_9"/>
<feature type="transmembrane region" description="Helical" evidence="2">
    <location>
        <begin position="230"/>
        <end position="255"/>
    </location>
</feature>
<proteinExistence type="predicted"/>
<keyword evidence="4" id="KW-1185">Reference proteome</keyword>
<keyword evidence="2" id="KW-0472">Membrane</keyword>
<feature type="transmembrane region" description="Helical" evidence="2">
    <location>
        <begin position="141"/>
        <end position="173"/>
    </location>
</feature>
<feature type="transmembrane region" description="Helical" evidence="2">
    <location>
        <begin position="20"/>
        <end position="40"/>
    </location>
</feature>